<dbReference type="GO" id="GO:0017110">
    <property type="term" value="F:nucleoside diphosphate phosphatase activity"/>
    <property type="evidence" value="ECO:0007669"/>
    <property type="project" value="TreeGrafter"/>
</dbReference>
<proteinExistence type="inferred from homology"/>
<name>A0A7C8ZNQ8_OPUST</name>
<keyword evidence="3" id="KW-0472">Membrane</keyword>
<organism evidence="4">
    <name type="scientific">Opuntia streptacantha</name>
    <name type="common">Prickly pear cactus</name>
    <name type="synonym">Opuntia cardona</name>
    <dbReference type="NCBI Taxonomy" id="393608"/>
    <lineage>
        <taxon>Eukaryota</taxon>
        <taxon>Viridiplantae</taxon>
        <taxon>Streptophyta</taxon>
        <taxon>Embryophyta</taxon>
        <taxon>Tracheophyta</taxon>
        <taxon>Spermatophyta</taxon>
        <taxon>Magnoliopsida</taxon>
        <taxon>eudicotyledons</taxon>
        <taxon>Gunneridae</taxon>
        <taxon>Pentapetalae</taxon>
        <taxon>Caryophyllales</taxon>
        <taxon>Cactineae</taxon>
        <taxon>Cactaceae</taxon>
        <taxon>Opuntioideae</taxon>
        <taxon>Opuntia</taxon>
    </lineage>
</organism>
<dbReference type="GO" id="GO:0016020">
    <property type="term" value="C:membrane"/>
    <property type="evidence" value="ECO:0007669"/>
    <property type="project" value="TreeGrafter"/>
</dbReference>
<dbReference type="PANTHER" id="PTHR11782">
    <property type="entry name" value="ADENOSINE/GUANOSINE DIPHOSPHATASE"/>
    <property type="match status" value="1"/>
</dbReference>
<comment type="similarity">
    <text evidence="1">Belongs to the GDA1/CD39 NTPase family.</text>
</comment>
<evidence type="ECO:0008006" key="5">
    <source>
        <dbReference type="Google" id="ProtNLM"/>
    </source>
</evidence>
<sequence>MLKRSKYQQDSFFDKLYRYRAVVVVITLPLVLISFVLCVMPRPGDGDRVGVRELSDSRKMMVKDGAGGGNRYAVIFDAGSSGSRVHVFSFDKNLDLVPIGNDLELFSQVIYNWFSCNLPIPSSLVF</sequence>
<accession>A0A7C8ZNQ8</accession>
<dbReference type="PANTHER" id="PTHR11782:SF83">
    <property type="entry name" value="GUANOSINE-DIPHOSPHATASE"/>
    <property type="match status" value="1"/>
</dbReference>
<evidence type="ECO:0000256" key="1">
    <source>
        <dbReference type="ARBA" id="ARBA00009283"/>
    </source>
</evidence>
<reference evidence="4" key="1">
    <citation type="journal article" date="2013" name="J. Plant Res.">
        <title>Effect of fungi and light on seed germination of three Opuntia species from semiarid lands of central Mexico.</title>
        <authorList>
            <person name="Delgado-Sanchez P."/>
            <person name="Jimenez-Bremont J.F."/>
            <person name="Guerrero-Gonzalez Mde L."/>
            <person name="Flores J."/>
        </authorList>
    </citation>
    <scope>NUCLEOTIDE SEQUENCE</scope>
    <source>
        <tissue evidence="4">Cladode</tissue>
    </source>
</reference>
<keyword evidence="3" id="KW-1133">Transmembrane helix</keyword>
<reference evidence="4" key="2">
    <citation type="submission" date="2020-07" db="EMBL/GenBank/DDBJ databases">
        <authorList>
            <person name="Vera ALvarez R."/>
            <person name="Arias-Moreno D.M."/>
            <person name="Jimenez-Jacinto V."/>
            <person name="Jimenez-Bremont J.F."/>
            <person name="Swaminathan K."/>
            <person name="Moose S.P."/>
            <person name="Guerrero-Gonzalez M.L."/>
            <person name="Marino-Ramirez L."/>
            <person name="Landsman D."/>
            <person name="Rodriguez-Kessler M."/>
            <person name="Delgado-Sanchez P."/>
        </authorList>
    </citation>
    <scope>NUCLEOTIDE SEQUENCE</scope>
    <source>
        <tissue evidence="4">Cladode</tissue>
    </source>
</reference>
<dbReference type="EMBL" id="GISG01149076">
    <property type="protein sequence ID" value="MBA4647057.1"/>
    <property type="molecule type" value="Transcribed_RNA"/>
</dbReference>
<protein>
    <recommendedName>
        <fullName evidence="5">Apyrase</fullName>
    </recommendedName>
</protein>
<dbReference type="Gene3D" id="3.30.420.40">
    <property type="match status" value="1"/>
</dbReference>
<dbReference type="Pfam" id="PF01150">
    <property type="entry name" value="GDA1_CD39"/>
    <property type="match status" value="1"/>
</dbReference>
<evidence type="ECO:0000313" key="4">
    <source>
        <dbReference type="EMBL" id="MBA4647057.1"/>
    </source>
</evidence>
<keyword evidence="3" id="KW-0812">Transmembrane</keyword>
<dbReference type="InterPro" id="IPR000407">
    <property type="entry name" value="GDA1_CD39_NTPase"/>
</dbReference>
<evidence type="ECO:0000256" key="3">
    <source>
        <dbReference type="SAM" id="Phobius"/>
    </source>
</evidence>
<evidence type="ECO:0000256" key="2">
    <source>
        <dbReference type="ARBA" id="ARBA00022801"/>
    </source>
</evidence>
<dbReference type="AlphaFoldDB" id="A0A7C8ZNQ8"/>
<dbReference type="GO" id="GO:0009134">
    <property type="term" value="P:nucleoside diphosphate catabolic process"/>
    <property type="evidence" value="ECO:0007669"/>
    <property type="project" value="TreeGrafter"/>
</dbReference>
<keyword evidence="2" id="KW-0378">Hydrolase</keyword>
<feature type="transmembrane region" description="Helical" evidence="3">
    <location>
        <begin position="21"/>
        <end position="42"/>
    </location>
</feature>